<comment type="subcellular location">
    <subcellularLocation>
        <location evidence="1">Cell outer membrane</location>
    </subcellularLocation>
</comment>
<organism evidence="6 7">
    <name type="scientific">Mucilaginibacter gracilis</name>
    <dbReference type="NCBI Taxonomy" id="423350"/>
    <lineage>
        <taxon>Bacteria</taxon>
        <taxon>Pseudomonadati</taxon>
        <taxon>Bacteroidota</taxon>
        <taxon>Sphingobacteriia</taxon>
        <taxon>Sphingobacteriales</taxon>
        <taxon>Sphingobacteriaceae</taxon>
        <taxon>Mucilaginibacter</taxon>
    </lineage>
</organism>
<dbReference type="PANTHER" id="PTHR40980">
    <property type="entry name" value="PLUG DOMAIN-CONTAINING PROTEIN"/>
    <property type="match status" value="1"/>
</dbReference>
<evidence type="ECO:0000313" key="7">
    <source>
        <dbReference type="Proteomes" id="UP000268007"/>
    </source>
</evidence>
<gene>
    <name evidence="6" type="ORF">BDD43_1509</name>
</gene>
<keyword evidence="7" id="KW-1185">Reference proteome</keyword>
<evidence type="ECO:0000256" key="3">
    <source>
        <dbReference type="ARBA" id="ARBA00023237"/>
    </source>
</evidence>
<reference evidence="6 7" key="1">
    <citation type="submission" date="2018-10" db="EMBL/GenBank/DDBJ databases">
        <title>Genomic Encyclopedia of Archaeal and Bacterial Type Strains, Phase II (KMG-II): from individual species to whole genera.</title>
        <authorList>
            <person name="Goeker M."/>
        </authorList>
    </citation>
    <scope>NUCLEOTIDE SEQUENCE [LARGE SCALE GENOMIC DNA]</scope>
    <source>
        <strain evidence="6 7">DSM 18602</strain>
    </source>
</reference>
<evidence type="ECO:0000256" key="2">
    <source>
        <dbReference type="ARBA" id="ARBA00023136"/>
    </source>
</evidence>
<dbReference type="Pfam" id="PF14905">
    <property type="entry name" value="OMP_b-brl_3"/>
    <property type="match status" value="1"/>
</dbReference>
<dbReference type="EMBL" id="RBKU01000001">
    <property type="protein sequence ID" value="RKR81363.1"/>
    <property type="molecule type" value="Genomic_DNA"/>
</dbReference>
<comment type="caution">
    <text evidence="6">The sequence shown here is derived from an EMBL/GenBank/DDBJ whole genome shotgun (WGS) entry which is preliminary data.</text>
</comment>
<evidence type="ECO:0000259" key="5">
    <source>
        <dbReference type="Pfam" id="PF14905"/>
    </source>
</evidence>
<dbReference type="InterPro" id="IPR041700">
    <property type="entry name" value="OMP_b-brl_3"/>
</dbReference>
<keyword evidence="4" id="KW-0732">Signal</keyword>
<feature type="signal peptide" evidence="4">
    <location>
        <begin position="1"/>
        <end position="27"/>
    </location>
</feature>
<keyword evidence="3" id="KW-0998">Cell outer membrane</keyword>
<dbReference type="Gene3D" id="2.170.130.10">
    <property type="entry name" value="TonB-dependent receptor, plug domain"/>
    <property type="match status" value="1"/>
</dbReference>
<feature type="domain" description="Outer membrane protein beta-barrel" evidence="5">
    <location>
        <begin position="391"/>
        <end position="794"/>
    </location>
</feature>
<accession>A0A495IXY5</accession>
<protein>
    <submittedName>
        <fullName evidence="6">Outer membrane receptor protein involved in Fe transport</fullName>
    </submittedName>
</protein>
<sequence>MKTFYNKLLILLALLTVVQTASTLAQPAVKPTAKITGTVLDNKGAAMPFATVGLLKTKDSSLVKGGITNENGKYFLDRVSKGTYIIRVTVMGYATTNSKIINVADNATDINVPAITLGNSSKTLKEVNITAAKPLIERKLDRTVMNIENSVLAAGNSAMEILERAPGVSIDKDDNISLKGKQGVTIMLDGKLTYLSSAQLATLLRSTDGNTIQSIEIITNPSAKYDAAGNSGIINIKLKKNKQSGTNGSATVTGGYGAYPKNNASVNLNHKDGPVNVFGSFSHGDRQRANDIYLNRIVDGGTAGLTYFNQHTFMPQKSYNNTYRLGADFDTSPKNTLGFLVSGYFNGEHDVNNNRTVIGSTATKIDSVQNTNSGMEQTYNDFAVNLNDKFTIDTAGQELSVAVDYSKFNNTNDAHYDNYFFLADGSTKKPTVFLQNQSPSSIRIITSNVDYTYPISKKIKLETGIKISDVKTDNNLQAQIKKNDTFINDTSRTNHFIYDEQLAAGYVNLSKTYKNTSVQIGVRAENTHSNGNSITQNKVVDRNYIDFFPSLFVNHTLSEKNEVGFSYSRRIDRPSYDDLNPFLYYLDQYTYQQGNPYLNPQYTHSLEFNYTYNKTLNVSLNYSHTSDVITEVVLTNATTKTTYQTNMNLQSQNAYSININTPYNFTKWWSGNVNVNTFYLAFKSNNLDGSNLNDGQLATKIKTTETFQLSKTFRFEFSSNYESPLTYGLFKIGSRYSFDGGMSKSFAQKKFNVKLSLSDIFNTSDNDVSSNYGNNNFSIHQKNESRVARLTLTYNFGNSKIKTRQHSTDSDEKNRVKSGN</sequence>
<dbReference type="Pfam" id="PF13620">
    <property type="entry name" value="CarboxypepD_reg"/>
    <property type="match status" value="1"/>
</dbReference>
<dbReference type="InterPro" id="IPR037066">
    <property type="entry name" value="Plug_dom_sf"/>
</dbReference>
<dbReference type="AlphaFoldDB" id="A0A495IXY5"/>
<dbReference type="Gene3D" id="2.60.40.1120">
    <property type="entry name" value="Carboxypeptidase-like, regulatory domain"/>
    <property type="match status" value="1"/>
</dbReference>
<dbReference type="Gene3D" id="2.40.170.20">
    <property type="entry name" value="TonB-dependent receptor, beta-barrel domain"/>
    <property type="match status" value="1"/>
</dbReference>
<feature type="chain" id="PRO_5019865993" evidence="4">
    <location>
        <begin position="28"/>
        <end position="820"/>
    </location>
</feature>
<dbReference type="InterPro" id="IPR036942">
    <property type="entry name" value="Beta-barrel_TonB_sf"/>
</dbReference>
<evidence type="ECO:0000256" key="4">
    <source>
        <dbReference type="SAM" id="SignalP"/>
    </source>
</evidence>
<dbReference type="OrthoDB" id="606851at2"/>
<dbReference type="SUPFAM" id="SSF56935">
    <property type="entry name" value="Porins"/>
    <property type="match status" value="1"/>
</dbReference>
<keyword evidence="6" id="KW-0675">Receptor</keyword>
<evidence type="ECO:0000313" key="6">
    <source>
        <dbReference type="EMBL" id="RKR81363.1"/>
    </source>
</evidence>
<dbReference type="InterPro" id="IPR008969">
    <property type="entry name" value="CarboxyPept-like_regulatory"/>
</dbReference>
<dbReference type="RefSeq" id="WP_121197072.1">
    <property type="nucleotide sequence ID" value="NZ_RBKU01000001.1"/>
</dbReference>
<dbReference type="GO" id="GO:0009279">
    <property type="term" value="C:cell outer membrane"/>
    <property type="evidence" value="ECO:0007669"/>
    <property type="project" value="UniProtKB-SubCell"/>
</dbReference>
<proteinExistence type="predicted"/>
<name>A0A495IXY5_9SPHI</name>
<dbReference type="PANTHER" id="PTHR40980:SF4">
    <property type="entry name" value="TONB-DEPENDENT RECEPTOR-LIKE BETA-BARREL DOMAIN-CONTAINING PROTEIN"/>
    <property type="match status" value="1"/>
</dbReference>
<dbReference type="SUPFAM" id="SSF49464">
    <property type="entry name" value="Carboxypeptidase regulatory domain-like"/>
    <property type="match status" value="1"/>
</dbReference>
<keyword evidence="2" id="KW-0472">Membrane</keyword>
<dbReference type="Proteomes" id="UP000268007">
    <property type="component" value="Unassembled WGS sequence"/>
</dbReference>
<evidence type="ECO:0000256" key="1">
    <source>
        <dbReference type="ARBA" id="ARBA00004442"/>
    </source>
</evidence>